<evidence type="ECO:0000256" key="9">
    <source>
        <dbReference type="SAM" id="Coils"/>
    </source>
</evidence>
<evidence type="ECO:0000256" key="10">
    <source>
        <dbReference type="SAM" id="MobiDB-lite"/>
    </source>
</evidence>
<feature type="compositionally biased region" description="Pro residues" evidence="10">
    <location>
        <begin position="594"/>
        <end position="608"/>
    </location>
</feature>
<evidence type="ECO:0000259" key="11">
    <source>
        <dbReference type="PROSITE" id="PS50002"/>
    </source>
</evidence>
<evidence type="ECO:0000256" key="7">
    <source>
        <dbReference type="PROSITE-ProRule" id="PRU00023"/>
    </source>
</evidence>
<name>A0A9Q0ETG5_9TELE</name>
<dbReference type="GO" id="GO:0042981">
    <property type="term" value="P:regulation of apoptotic process"/>
    <property type="evidence" value="ECO:0007669"/>
    <property type="project" value="InterPro"/>
</dbReference>
<evidence type="ECO:0000256" key="2">
    <source>
        <dbReference type="ARBA" id="ARBA00022443"/>
    </source>
</evidence>
<dbReference type="Pfam" id="PF00018">
    <property type="entry name" value="SH3_1"/>
    <property type="match status" value="1"/>
</dbReference>
<gene>
    <name evidence="12" type="ORF">NHX12_019312</name>
</gene>
<dbReference type="InterPro" id="IPR036028">
    <property type="entry name" value="SH3-like_dom_sf"/>
</dbReference>
<protein>
    <recommendedName>
        <fullName evidence="11">SH3 domain-containing protein</fullName>
    </recommendedName>
</protein>
<keyword evidence="2 8" id="KW-0728">SH3 domain</keyword>
<keyword evidence="4" id="KW-0677">Repeat</keyword>
<evidence type="ECO:0000256" key="1">
    <source>
        <dbReference type="ARBA" id="ARBA00004123"/>
    </source>
</evidence>
<dbReference type="InterPro" id="IPR001452">
    <property type="entry name" value="SH3_domain"/>
</dbReference>
<keyword evidence="3" id="KW-0053">Apoptosis</keyword>
<feature type="repeat" description="ANK" evidence="7">
    <location>
        <begin position="617"/>
        <end position="643"/>
    </location>
</feature>
<dbReference type="OrthoDB" id="10038642at2759"/>
<feature type="region of interest" description="Disordered" evidence="10">
    <location>
        <begin position="266"/>
        <end position="293"/>
    </location>
</feature>
<keyword evidence="6" id="KW-0539">Nucleus</keyword>
<evidence type="ECO:0000256" key="3">
    <source>
        <dbReference type="ARBA" id="ARBA00022703"/>
    </source>
</evidence>
<feature type="region of interest" description="Disordered" evidence="10">
    <location>
        <begin position="156"/>
        <end position="179"/>
    </location>
</feature>
<feature type="region of interest" description="Disordered" evidence="10">
    <location>
        <begin position="445"/>
        <end position="469"/>
    </location>
</feature>
<keyword evidence="13" id="KW-1185">Reference proteome</keyword>
<feature type="domain" description="SH3" evidence="11">
    <location>
        <begin position="652"/>
        <end position="714"/>
    </location>
</feature>
<evidence type="ECO:0000313" key="12">
    <source>
        <dbReference type="EMBL" id="KAJ3613056.1"/>
    </source>
</evidence>
<comment type="caution">
    <text evidence="12">The sequence shown here is derived from an EMBL/GenBank/DDBJ whole genome shotgun (WGS) entry which is preliminary data.</text>
</comment>
<evidence type="ECO:0000313" key="13">
    <source>
        <dbReference type="Proteomes" id="UP001148018"/>
    </source>
</evidence>
<evidence type="ECO:0000256" key="8">
    <source>
        <dbReference type="PROSITE-ProRule" id="PRU00192"/>
    </source>
</evidence>
<reference evidence="12" key="1">
    <citation type="submission" date="2022-07" db="EMBL/GenBank/DDBJ databases">
        <title>Chromosome-level genome of Muraenolepis orangiensis.</title>
        <authorList>
            <person name="Kim J."/>
        </authorList>
    </citation>
    <scope>NUCLEOTIDE SEQUENCE</scope>
    <source>
        <strain evidence="12">KU_S4_2022</strain>
        <tissue evidence="12">Muscle</tissue>
    </source>
</reference>
<dbReference type="InterPro" id="IPR002110">
    <property type="entry name" value="Ankyrin_rpt"/>
</dbReference>
<dbReference type="PROSITE" id="PS50088">
    <property type="entry name" value="ANK_REPEAT"/>
    <property type="match status" value="1"/>
</dbReference>
<dbReference type="Proteomes" id="UP001148018">
    <property type="component" value="Unassembled WGS sequence"/>
</dbReference>
<comment type="subcellular location">
    <subcellularLocation>
        <location evidence="1">Nucleus</location>
    </subcellularLocation>
</comment>
<dbReference type="GO" id="GO:0002039">
    <property type="term" value="F:p53 binding"/>
    <property type="evidence" value="ECO:0007669"/>
    <property type="project" value="InterPro"/>
</dbReference>
<feature type="coiled-coil region" evidence="9">
    <location>
        <begin position="37"/>
        <end position="64"/>
    </location>
</feature>
<sequence length="722" mass="79727">MEWNEMDLVQEFSLEGQCSKIKVRSCRITWDSQQEMATRQQQQIEAQQQRLVAKEQRLRYLQQQGRPNQAQTQAEAEKLQWLKERVDGQEAKLRAIRLVRGQMDYSRLINGNLFAEIDHVSSLFQEKQAELQSAVVRVDQLTQQLEDLRRGRLQLQPAMPPPAAPQGPHTFQEGTPTSGPAALELRKLYQELQARNRHNLEQSSSLALNQELLSKRNAQVTVMDKRIGDLRDRLHKKRSCHQPAGGVSRSVSGRVAAVCPYIQMPAGGRPEADLSPKHTPLGQTRSHSANDASWLSISKSVSDWRTCSPEQHPSGYGTYPSATHQAAGALSSSSSLPRSAPGTLGWRRAELLQADRPEPPPAVAVRPYVPEQPSRPQSPRKGPATMISSSIYSILREAVRGGRDGGVEGHVDSIPRPLSPTKLTPVALAPLRYQNDADLEVLRRRLSNAPRPLKKRSSITEPEGPQGPNIQKLLYQRFNTLAGGMEGGAGNPFYQPGSPLPEVDNLQPDNGNLEEPSPEPQRHNLNSAVRRSSPPSVSVETADEPVSSAMLAGYVAPPPLPSPPCDRPEDQNNNKTKRGPSSAHSPVGPIQSSPSPPAPRPLAPPPQVDNPSTANDEGITPLHNAVCAGHQHIVKFLLDFAMDGVQEKLGVMNKGSAYALWDYNSQQPDELTFGEGEALTILRRSDDMETEWWWARLSDREGYVPRNLLGVRDHSPYSTHTQ</sequence>
<feature type="compositionally biased region" description="Polar residues" evidence="10">
    <location>
        <begin position="281"/>
        <end position="293"/>
    </location>
</feature>
<dbReference type="PROSITE" id="PS50002">
    <property type="entry name" value="SH3"/>
    <property type="match status" value="1"/>
</dbReference>
<keyword evidence="9" id="KW-0175">Coiled coil</keyword>
<dbReference type="GO" id="GO:0006915">
    <property type="term" value="P:apoptotic process"/>
    <property type="evidence" value="ECO:0007669"/>
    <property type="project" value="UniProtKB-KW"/>
</dbReference>
<feature type="compositionally biased region" description="Low complexity" evidence="10">
    <location>
        <begin position="529"/>
        <end position="539"/>
    </location>
</feature>
<dbReference type="SUPFAM" id="SSF48403">
    <property type="entry name" value="Ankyrin repeat"/>
    <property type="match status" value="1"/>
</dbReference>
<dbReference type="InterPro" id="IPR036770">
    <property type="entry name" value="Ankyrin_rpt-contain_sf"/>
</dbReference>
<evidence type="ECO:0000256" key="5">
    <source>
        <dbReference type="ARBA" id="ARBA00023043"/>
    </source>
</evidence>
<accession>A0A9Q0ETG5</accession>
<dbReference type="PANTHER" id="PTHR24131">
    <property type="entry name" value="APOPTOSIS-STIMULATING OF P53 PROTEIN"/>
    <property type="match status" value="1"/>
</dbReference>
<dbReference type="AlphaFoldDB" id="A0A9Q0ETG5"/>
<dbReference type="Pfam" id="PF00023">
    <property type="entry name" value="Ank"/>
    <property type="match status" value="1"/>
</dbReference>
<evidence type="ECO:0000256" key="4">
    <source>
        <dbReference type="ARBA" id="ARBA00022737"/>
    </source>
</evidence>
<dbReference type="Gene3D" id="1.25.40.20">
    <property type="entry name" value="Ankyrin repeat-containing domain"/>
    <property type="match status" value="2"/>
</dbReference>
<feature type="region of interest" description="Disordered" evidence="10">
    <location>
        <begin position="354"/>
        <end position="384"/>
    </location>
</feature>
<feature type="compositionally biased region" description="Pro residues" evidence="10">
    <location>
        <begin position="556"/>
        <end position="565"/>
    </location>
</feature>
<dbReference type="PROSITE" id="PS50297">
    <property type="entry name" value="ANK_REP_REGION"/>
    <property type="match status" value="1"/>
</dbReference>
<dbReference type="PANTHER" id="PTHR24131:SF15">
    <property type="entry name" value="APOPTOSIS-STIMULATING PROTEIN OF P53-LIKE ISOFORM X1"/>
    <property type="match status" value="1"/>
</dbReference>
<feature type="region of interest" description="Disordered" evidence="10">
    <location>
        <begin position="486"/>
        <end position="617"/>
    </location>
</feature>
<keyword evidence="5 7" id="KW-0040">ANK repeat</keyword>
<dbReference type="EMBL" id="JANIIK010000035">
    <property type="protein sequence ID" value="KAJ3613056.1"/>
    <property type="molecule type" value="Genomic_DNA"/>
</dbReference>
<dbReference type="InterPro" id="IPR047163">
    <property type="entry name" value="ASPP1/2"/>
</dbReference>
<dbReference type="GO" id="GO:0005634">
    <property type="term" value="C:nucleus"/>
    <property type="evidence" value="ECO:0007669"/>
    <property type="project" value="UniProtKB-SubCell"/>
</dbReference>
<dbReference type="SUPFAM" id="SSF50044">
    <property type="entry name" value="SH3-domain"/>
    <property type="match status" value="1"/>
</dbReference>
<evidence type="ECO:0000256" key="6">
    <source>
        <dbReference type="ARBA" id="ARBA00023242"/>
    </source>
</evidence>
<feature type="coiled-coil region" evidence="9">
    <location>
        <begin position="124"/>
        <end position="151"/>
    </location>
</feature>
<proteinExistence type="predicted"/>
<dbReference type="SMART" id="SM00326">
    <property type="entry name" value="SH3"/>
    <property type="match status" value="1"/>
</dbReference>
<organism evidence="12 13">
    <name type="scientific">Muraenolepis orangiensis</name>
    <name type="common">Patagonian moray cod</name>
    <dbReference type="NCBI Taxonomy" id="630683"/>
    <lineage>
        <taxon>Eukaryota</taxon>
        <taxon>Metazoa</taxon>
        <taxon>Chordata</taxon>
        <taxon>Craniata</taxon>
        <taxon>Vertebrata</taxon>
        <taxon>Euteleostomi</taxon>
        <taxon>Actinopterygii</taxon>
        <taxon>Neopterygii</taxon>
        <taxon>Teleostei</taxon>
        <taxon>Neoteleostei</taxon>
        <taxon>Acanthomorphata</taxon>
        <taxon>Zeiogadaria</taxon>
        <taxon>Gadariae</taxon>
        <taxon>Gadiformes</taxon>
        <taxon>Muraenolepidoidei</taxon>
        <taxon>Muraenolepididae</taxon>
        <taxon>Muraenolepis</taxon>
    </lineage>
</organism>